<feature type="region of interest" description="VHIID" evidence="3">
    <location>
        <begin position="387"/>
        <end position="452"/>
    </location>
</feature>
<dbReference type="Proteomes" id="UP001140206">
    <property type="component" value="Chromosome 2"/>
</dbReference>
<dbReference type="Pfam" id="PF03514">
    <property type="entry name" value="GRAS"/>
    <property type="match status" value="1"/>
</dbReference>
<feature type="region of interest" description="SAW" evidence="3">
    <location>
        <begin position="605"/>
        <end position="680"/>
    </location>
</feature>
<feature type="region of interest" description="Leucine repeat II (LRII)" evidence="3">
    <location>
        <begin position="468"/>
        <end position="500"/>
    </location>
</feature>
<dbReference type="InterPro" id="IPR005202">
    <property type="entry name" value="TF_GRAS"/>
</dbReference>
<sequence length="687" mass="78519">METRISERRIIGEEGGVGWCGVGRRGGGEAFPRSHSLHGNHYFIIPSVPTLLPRRKKAARSVSSPSIPFYRLISSKVQPTLRSSFRTFIMDPTLDYINRYLFEEEIDELNINTYKDEAALQDIEKPFYEILGQKYPPAPNEQLLTSSKSDLSSISSSTSTSSNNNMLAESLPVMEYCRGIEEGMKFLPNINKLVANFKENIVSADPSEVKYENSARFKLAEKDELGMMFPSRSKKYTSDRDLDILEGRSSKISMIDSEEPIRDDVYDEVLLDHGDHQLKGEIWSLRETLQLEASSGVSKEIQGGHHELYTLLIRCSEAVAIYDQQRAQELLNKIRMQSSPKGNGIQRLASVLTDALEARLAGVGSEYFRRLTAELVKSPDIYFLKGHHLLIRAAPFIRVYHCFSNRNILNVARNASKVHVIDLGIHFGFQWPSLIQALSKIEGGPPKLRITLVERPQPGFRPDKRIEAVGQRLKEYARSFNVPFECKGIASQLESIRIEELNINDDEVVVVNSIFRLREVSDETFAIDSPRDRVLKLIRQIKPQIFIQAESNRSYSSFFLTRFRQVLSTHAVFYDLLDSTIPRRDKERQMPENVHFVPDIINSVACEGADLTYKPETLKQWQRRNLRAGFQQLPVDLDIVKECKNLVRGGYDNRYFIEEDDNWLLQGWKGRVLHGVTAWKPKLEEGC</sequence>
<comment type="similarity">
    <text evidence="3">Belongs to the GRAS family.</text>
</comment>
<dbReference type="PROSITE" id="PS50985">
    <property type="entry name" value="GRAS"/>
    <property type="match status" value="1"/>
</dbReference>
<dbReference type="PANTHER" id="PTHR31636">
    <property type="entry name" value="OSJNBA0084A10.13 PROTEIN-RELATED"/>
    <property type="match status" value="1"/>
</dbReference>
<evidence type="ECO:0000256" key="4">
    <source>
        <dbReference type="SAM" id="MobiDB-lite"/>
    </source>
</evidence>
<keyword evidence="6" id="KW-1185">Reference proteome</keyword>
<evidence type="ECO:0000256" key="3">
    <source>
        <dbReference type="PROSITE-ProRule" id="PRU01191"/>
    </source>
</evidence>
<evidence type="ECO:0000313" key="5">
    <source>
        <dbReference type="EMBL" id="KAJ4786057.1"/>
    </source>
</evidence>
<evidence type="ECO:0000256" key="1">
    <source>
        <dbReference type="ARBA" id="ARBA00023015"/>
    </source>
</evidence>
<evidence type="ECO:0000256" key="2">
    <source>
        <dbReference type="ARBA" id="ARBA00023163"/>
    </source>
</evidence>
<gene>
    <name evidence="5" type="ORF">LUZ62_037303</name>
</gene>
<feature type="region of interest" description="Disordered" evidence="4">
    <location>
        <begin position="139"/>
        <end position="165"/>
    </location>
</feature>
<comment type="caution">
    <text evidence="5">The sequence shown here is derived from an EMBL/GenBank/DDBJ whole genome shotgun (WGS) entry which is preliminary data.</text>
</comment>
<name>A0AAV8F509_9POAL</name>
<organism evidence="5 6">
    <name type="scientific">Rhynchospora pubera</name>
    <dbReference type="NCBI Taxonomy" id="906938"/>
    <lineage>
        <taxon>Eukaryota</taxon>
        <taxon>Viridiplantae</taxon>
        <taxon>Streptophyta</taxon>
        <taxon>Embryophyta</taxon>
        <taxon>Tracheophyta</taxon>
        <taxon>Spermatophyta</taxon>
        <taxon>Magnoliopsida</taxon>
        <taxon>Liliopsida</taxon>
        <taxon>Poales</taxon>
        <taxon>Cyperaceae</taxon>
        <taxon>Cyperoideae</taxon>
        <taxon>Rhynchosporeae</taxon>
        <taxon>Rhynchospora</taxon>
    </lineage>
</organism>
<evidence type="ECO:0000313" key="6">
    <source>
        <dbReference type="Proteomes" id="UP001140206"/>
    </source>
</evidence>
<protein>
    <submittedName>
        <fullName evidence="5">GRAS transcription factor</fullName>
    </submittedName>
</protein>
<feature type="compositionally biased region" description="Low complexity" evidence="4">
    <location>
        <begin position="143"/>
        <end position="162"/>
    </location>
</feature>
<reference evidence="5" key="1">
    <citation type="submission" date="2022-08" db="EMBL/GenBank/DDBJ databases">
        <authorList>
            <person name="Marques A."/>
        </authorList>
    </citation>
    <scope>NUCLEOTIDE SEQUENCE</scope>
    <source>
        <strain evidence="5">RhyPub2mFocal</strain>
        <tissue evidence="5">Leaves</tissue>
    </source>
</reference>
<feature type="short sequence motif" description="VHIID" evidence="3">
    <location>
        <begin position="418"/>
        <end position="422"/>
    </location>
</feature>
<keyword evidence="1" id="KW-0805">Transcription regulation</keyword>
<keyword evidence="2" id="KW-0804">Transcription</keyword>
<dbReference type="EMBL" id="JAMFTS010000002">
    <property type="protein sequence ID" value="KAJ4786057.1"/>
    <property type="molecule type" value="Genomic_DNA"/>
</dbReference>
<comment type="caution">
    <text evidence="3">Lacks conserved residue(s) required for the propagation of feature annotation.</text>
</comment>
<dbReference type="AlphaFoldDB" id="A0AAV8F509"/>
<proteinExistence type="inferred from homology"/>
<accession>A0AAV8F509</accession>